<dbReference type="EMBL" id="FTPS01000001">
    <property type="protein sequence ID" value="SIT76390.1"/>
    <property type="molecule type" value="Genomic_DNA"/>
</dbReference>
<feature type="domain" description="Helix-turn-helix type 11" evidence="1">
    <location>
        <begin position="24"/>
        <end position="77"/>
    </location>
</feature>
<dbReference type="SUPFAM" id="SSF46785">
    <property type="entry name" value="Winged helix' DNA-binding domain"/>
    <property type="match status" value="1"/>
</dbReference>
<organism evidence="3 4">
    <name type="scientific">Pontibaca methylaminivorans</name>
    <dbReference type="NCBI Taxonomy" id="515897"/>
    <lineage>
        <taxon>Bacteria</taxon>
        <taxon>Pseudomonadati</taxon>
        <taxon>Pseudomonadota</taxon>
        <taxon>Alphaproteobacteria</taxon>
        <taxon>Rhodobacterales</taxon>
        <taxon>Roseobacteraceae</taxon>
        <taxon>Pontibaca</taxon>
    </lineage>
</organism>
<dbReference type="PANTHER" id="PTHR34580:SF3">
    <property type="entry name" value="PROTEIN PAFB"/>
    <property type="match status" value="1"/>
</dbReference>
<gene>
    <name evidence="3" type="ORF">SAMN05421849_0504</name>
</gene>
<protein>
    <submittedName>
        <fullName evidence="3">HTH domain-containing protein</fullName>
    </submittedName>
</protein>
<dbReference type="Gene3D" id="1.10.10.10">
    <property type="entry name" value="Winged helix-like DNA-binding domain superfamily/Winged helix DNA-binding domain"/>
    <property type="match status" value="1"/>
</dbReference>
<dbReference type="InterPro" id="IPR036388">
    <property type="entry name" value="WH-like_DNA-bd_sf"/>
</dbReference>
<dbReference type="STRING" id="515897.SAMN05421849_0504"/>
<dbReference type="PROSITE" id="PS52050">
    <property type="entry name" value="WYL"/>
    <property type="match status" value="1"/>
</dbReference>
<dbReference type="InterPro" id="IPR013196">
    <property type="entry name" value="HTH_11"/>
</dbReference>
<evidence type="ECO:0000259" key="2">
    <source>
        <dbReference type="Pfam" id="PF13280"/>
    </source>
</evidence>
<feature type="domain" description="WYL" evidence="2">
    <location>
        <begin position="157"/>
        <end position="215"/>
    </location>
</feature>
<evidence type="ECO:0000313" key="4">
    <source>
        <dbReference type="Proteomes" id="UP000192455"/>
    </source>
</evidence>
<keyword evidence="4" id="KW-1185">Reference proteome</keyword>
<dbReference type="Proteomes" id="UP000192455">
    <property type="component" value="Unassembled WGS sequence"/>
</dbReference>
<dbReference type="InterPro" id="IPR051534">
    <property type="entry name" value="CBASS_pafABC_assoc_protein"/>
</dbReference>
<proteinExistence type="predicted"/>
<sequence length="233" mass="25583">MFLTVCLDPDPETCQNGAMSQSQRLFDLLRILRGGGLHRAEDLAHHLGVSQRTLYRYIDRLAEAGVPVEGKRGVGYRLREEILIPPLSLAPDEFEALQLGIAIVAESPDPGLRGAALALAGRLDAALPAEPLPQEAAWTAEFAPRLGIARGLSQMPLIRNAIRGRQKLRLGLAGGTLTVRPLRLDHVGRIWMLTVWSEEDGAFRDLRLDLIEAVTALPGLFVDEPGKRLRDRP</sequence>
<reference evidence="3 4" key="1">
    <citation type="submission" date="2017-01" db="EMBL/GenBank/DDBJ databases">
        <authorList>
            <person name="Mah S.A."/>
            <person name="Swanson W.J."/>
            <person name="Moy G.W."/>
            <person name="Vacquier V.D."/>
        </authorList>
    </citation>
    <scope>NUCLEOTIDE SEQUENCE [LARGE SCALE GENOMIC DNA]</scope>
    <source>
        <strain evidence="3 4">DSM 21219</strain>
    </source>
</reference>
<dbReference type="InterPro" id="IPR036390">
    <property type="entry name" value="WH_DNA-bd_sf"/>
</dbReference>
<name>A0A1R3WE79_9RHOB</name>
<evidence type="ECO:0000313" key="3">
    <source>
        <dbReference type="EMBL" id="SIT76390.1"/>
    </source>
</evidence>
<accession>A0A1R3WE79</accession>
<dbReference type="AlphaFoldDB" id="A0A1R3WE79"/>
<dbReference type="InterPro" id="IPR026881">
    <property type="entry name" value="WYL_dom"/>
</dbReference>
<evidence type="ECO:0000259" key="1">
    <source>
        <dbReference type="Pfam" id="PF08279"/>
    </source>
</evidence>
<dbReference type="Pfam" id="PF08279">
    <property type="entry name" value="HTH_11"/>
    <property type="match status" value="1"/>
</dbReference>
<dbReference type="PANTHER" id="PTHR34580">
    <property type="match status" value="1"/>
</dbReference>
<dbReference type="Pfam" id="PF13280">
    <property type="entry name" value="WYL"/>
    <property type="match status" value="1"/>
</dbReference>